<evidence type="ECO:0000313" key="2">
    <source>
        <dbReference type="EMBL" id="KAL2511358.1"/>
    </source>
</evidence>
<organism evidence="2 3">
    <name type="scientific">Abeliophyllum distichum</name>
    <dbReference type="NCBI Taxonomy" id="126358"/>
    <lineage>
        <taxon>Eukaryota</taxon>
        <taxon>Viridiplantae</taxon>
        <taxon>Streptophyta</taxon>
        <taxon>Embryophyta</taxon>
        <taxon>Tracheophyta</taxon>
        <taxon>Spermatophyta</taxon>
        <taxon>Magnoliopsida</taxon>
        <taxon>eudicotyledons</taxon>
        <taxon>Gunneridae</taxon>
        <taxon>Pentapetalae</taxon>
        <taxon>asterids</taxon>
        <taxon>lamiids</taxon>
        <taxon>Lamiales</taxon>
        <taxon>Oleaceae</taxon>
        <taxon>Forsythieae</taxon>
        <taxon>Abeliophyllum</taxon>
    </lineage>
</organism>
<proteinExistence type="predicted"/>
<dbReference type="AlphaFoldDB" id="A0ABD1TFM5"/>
<sequence length="151" mass="17553">MELPLAGLPNHKVPVPSLQWKIPPRPPISSIEVSFEEGRGQMSIERPTWSSGQAGPPILTTLLSRKRNKVQVRRLNRWSRLSKSVIKKAKKGKLKMEIMEMKNIKLYLKNKRIFEDNQRLQKQALFLQQENKDLVSQIQKICNYYSSSKIN</sequence>
<dbReference type="InterPro" id="IPR039312">
    <property type="entry name" value="ZPR"/>
</dbReference>
<gene>
    <name evidence="2" type="ORF">Adt_16958</name>
</gene>
<dbReference type="PANTHER" id="PTHR33601">
    <property type="entry name" value="PROTEIN LITTLE ZIPPER 4"/>
    <property type="match status" value="1"/>
</dbReference>
<keyword evidence="1" id="KW-0175">Coiled coil</keyword>
<dbReference type="EMBL" id="JBFOLK010000005">
    <property type="protein sequence ID" value="KAL2511358.1"/>
    <property type="molecule type" value="Genomic_DNA"/>
</dbReference>
<reference evidence="3" key="1">
    <citation type="submission" date="2024-07" db="EMBL/GenBank/DDBJ databases">
        <title>Two chromosome-level genome assemblies of Korean endemic species Abeliophyllum distichum and Forsythia ovata (Oleaceae).</title>
        <authorList>
            <person name="Jang H."/>
        </authorList>
    </citation>
    <scope>NUCLEOTIDE SEQUENCE [LARGE SCALE GENOMIC DNA]</scope>
</reference>
<accession>A0ABD1TFM5</accession>
<feature type="coiled-coil region" evidence="1">
    <location>
        <begin position="110"/>
        <end position="137"/>
    </location>
</feature>
<comment type="caution">
    <text evidence="2">The sequence shown here is derived from an EMBL/GenBank/DDBJ whole genome shotgun (WGS) entry which is preliminary data.</text>
</comment>
<evidence type="ECO:0000256" key="1">
    <source>
        <dbReference type="SAM" id="Coils"/>
    </source>
</evidence>
<keyword evidence="3" id="KW-1185">Reference proteome</keyword>
<dbReference type="PANTHER" id="PTHR33601:SF22">
    <property type="entry name" value="PROTEIN LITTLE ZIPPER 1"/>
    <property type="match status" value="1"/>
</dbReference>
<evidence type="ECO:0000313" key="3">
    <source>
        <dbReference type="Proteomes" id="UP001604336"/>
    </source>
</evidence>
<dbReference type="Proteomes" id="UP001604336">
    <property type="component" value="Unassembled WGS sequence"/>
</dbReference>
<name>A0ABD1TFM5_9LAMI</name>
<protein>
    <submittedName>
        <fullName evidence="2">Uncharacterized protein</fullName>
    </submittedName>
</protein>